<dbReference type="GO" id="GO:0008270">
    <property type="term" value="F:zinc ion binding"/>
    <property type="evidence" value="ECO:0007669"/>
    <property type="project" value="InterPro"/>
</dbReference>
<dbReference type="GO" id="GO:0003676">
    <property type="term" value="F:nucleic acid binding"/>
    <property type="evidence" value="ECO:0007669"/>
    <property type="project" value="InterPro"/>
</dbReference>
<dbReference type="CDD" id="cd00085">
    <property type="entry name" value="HNHc"/>
    <property type="match status" value="1"/>
</dbReference>
<dbReference type="EMBL" id="JAAXOU010000219">
    <property type="protein sequence ID" value="NKY15771.1"/>
    <property type="molecule type" value="Genomic_DNA"/>
</dbReference>
<name>A0AA44IEL0_STRE0</name>
<dbReference type="InterPro" id="IPR002711">
    <property type="entry name" value="HNH"/>
</dbReference>
<keyword evidence="4" id="KW-1185">Reference proteome</keyword>
<organism evidence="3 4">
    <name type="scientific">Streptomyces somaliensis (strain ATCC 33201 / DSM 40738 / JCM 12659 / KCTC 9044 / NCTC 11332 / NRRL B-12077 / IP 733)</name>
    <dbReference type="NCBI Taxonomy" id="1134445"/>
    <lineage>
        <taxon>Bacteria</taxon>
        <taxon>Bacillati</taxon>
        <taxon>Actinomycetota</taxon>
        <taxon>Actinomycetes</taxon>
        <taxon>Kitasatosporales</taxon>
        <taxon>Streptomycetaceae</taxon>
        <taxon>Streptomyces</taxon>
    </lineage>
</organism>
<keyword evidence="3" id="KW-0255">Endonuclease</keyword>
<gene>
    <name evidence="3" type="ORF">HGA06_16920</name>
</gene>
<feature type="domain" description="HNH" evidence="2">
    <location>
        <begin position="161"/>
        <end position="202"/>
    </location>
</feature>
<dbReference type="Pfam" id="PF01844">
    <property type="entry name" value="HNH"/>
    <property type="match status" value="1"/>
</dbReference>
<feature type="region of interest" description="Disordered" evidence="1">
    <location>
        <begin position="211"/>
        <end position="247"/>
    </location>
</feature>
<evidence type="ECO:0000259" key="2">
    <source>
        <dbReference type="Pfam" id="PF01844"/>
    </source>
</evidence>
<reference evidence="3 4" key="1">
    <citation type="submission" date="2020-04" db="EMBL/GenBank/DDBJ databases">
        <title>MicrobeNet Type strains.</title>
        <authorList>
            <person name="Nicholson A.C."/>
        </authorList>
    </citation>
    <scope>NUCLEOTIDE SEQUENCE [LARGE SCALE GENOMIC DNA]</scope>
    <source>
        <strain evidence="3 4">DSM 40738</strain>
    </source>
</reference>
<dbReference type="Proteomes" id="UP000570003">
    <property type="component" value="Unassembled WGS sequence"/>
</dbReference>
<sequence>MSGGVRYTRERLAQAAEQCSDLDEVIAFLGTRPYGGLHAYLVGRFARFGIDISHFAPRGDPARPAPGELREAVAKSISLAEALRRLGRPDSGTQRRKFRRWVTEDGLSTAHFLGQAHQRGKPGATPVRRAEEILVKHGGERRTRTFLLRRALREVGVPEVCAECGIGPEWLGRPMTLEVDHISGDWSDDRRENLRLLCPNCHAVTGTWCRGGRPRGGWPTSPSRPGGGASKVERGRAPVRQGLSGDL</sequence>
<evidence type="ECO:0000256" key="1">
    <source>
        <dbReference type="SAM" id="MobiDB-lite"/>
    </source>
</evidence>
<proteinExistence type="predicted"/>
<evidence type="ECO:0000313" key="3">
    <source>
        <dbReference type="EMBL" id="NKY15771.1"/>
    </source>
</evidence>
<keyword evidence="3" id="KW-0540">Nuclease</keyword>
<dbReference type="InterPro" id="IPR003615">
    <property type="entry name" value="HNH_nuc"/>
</dbReference>
<evidence type="ECO:0000313" key="4">
    <source>
        <dbReference type="Proteomes" id="UP000570003"/>
    </source>
</evidence>
<dbReference type="AlphaFoldDB" id="A0AA44IEL0"/>
<feature type="compositionally biased region" description="Low complexity" evidence="1">
    <location>
        <begin position="211"/>
        <end position="224"/>
    </location>
</feature>
<protein>
    <submittedName>
        <fullName evidence="3">HNH endonuclease</fullName>
    </submittedName>
</protein>
<dbReference type="GO" id="GO:0004519">
    <property type="term" value="F:endonuclease activity"/>
    <property type="evidence" value="ECO:0007669"/>
    <property type="project" value="UniProtKB-KW"/>
</dbReference>
<comment type="caution">
    <text evidence="3">The sequence shown here is derived from an EMBL/GenBank/DDBJ whole genome shotgun (WGS) entry which is preliminary data.</text>
</comment>
<keyword evidence="3" id="KW-0378">Hydrolase</keyword>
<accession>A0AA44IEL0</accession>